<organism evidence="2">
    <name type="scientific">Anopheles coluzzii</name>
    <name type="common">African malaria mosquito</name>
    <dbReference type="NCBI Taxonomy" id="1518534"/>
    <lineage>
        <taxon>Eukaryota</taxon>
        <taxon>Metazoa</taxon>
        <taxon>Ecdysozoa</taxon>
        <taxon>Arthropoda</taxon>
        <taxon>Hexapoda</taxon>
        <taxon>Insecta</taxon>
        <taxon>Pterygota</taxon>
        <taxon>Neoptera</taxon>
        <taxon>Endopterygota</taxon>
        <taxon>Diptera</taxon>
        <taxon>Nematocera</taxon>
        <taxon>Culicoidea</taxon>
        <taxon>Culicidae</taxon>
        <taxon>Anophelinae</taxon>
        <taxon>Anopheles</taxon>
    </lineage>
</organism>
<evidence type="ECO:0000256" key="1">
    <source>
        <dbReference type="SAM" id="MobiDB-lite"/>
    </source>
</evidence>
<feature type="compositionally biased region" description="Polar residues" evidence="1">
    <location>
        <begin position="9"/>
        <end position="20"/>
    </location>
</feature>
<proteinExistence type="predicted"/>
<accession>A0A8W7PH66</accession>
<evidence type="ECO:0000313" key="2">
    <source>
        <dbReference type="EnsemblMetazoa" id="ACOM031707-PA.1"/>
    </source>
</evidence>
<name>A0A8W7PH66_ANOCL</name>
<reference evidence="2" key="1">
    <citation type="submission" date="2022-08" db="UniProtKB">
        <authorList>
            <consortium name="EnsemblMetazoa"/>
        </authorList>
    </citation>
    <scope>IDENTIFICATION</scope>
</reference>
<feature type="compositionally biased region" description="Low complexity" evidence="1">
    <location>
        <begin position="65"/>
        <end position="76"/>
    </location>
</feature>
<sequence length="400" mass="43029">MCPRCVSSVMPQMTPRASGSQYGAYSPLNAGTKYTSPLFSTSSAADSDSEAPPIRFRLSRNQPRAAPATATEPSSAYTGSASGPICRKHPVPYVAFARPRVKHSCPTSADCWSPRQPASGMCCSGRNLISPYTSELDRMVGSISSGTSKNFISALSYLSVSMFISMVRDAFDTSVTWAPPSGPPVRFQISHVSTVPNRQLPARTAPFTFGTLSSSQRSLTAEKYGDSGSPHSGLSWSTVEDVRMSCQTIALYSGSPVVRSHTIVVSRWFVTPIATMSVCGLPPSSTSFSSVRSMHSYTTLRISCGSCSTQPSWGQIRRSSFWWKQTTSAVSARNSRNRAELVPSSIEPTRSPNFFIPPVVLMLSFGCDLLKLPKHPRARIGCPIGLLLSTSFSVPGVIGH</sequence>
<dbReference type="EnsemblMetazoa" id="ACOM031707-RA">
    <property type="protein sequence ID" value="ACOM031707-PA.1"/>
    <property type="gene ID" value="ACOM031707"/>
</dbReference>
<feature type="region of interest" description="Disordered" evidence="1">
    <location>
        <begin position="1"/>
        <end position="20"/>
    </location>
</feature>
<dbReference type="AlphaFoldDB" id="A0A8W7PH66"/>
<feature type="region of interest" description="Disordered" evidence="1">
    <location>
        <begin position="58"/>
        <end position="81"/>
    </location>
</feature>
<dbReference type="Proteomes" id="UP000075882">
    <property type="component" value="Unassembled WGS sequence"/>
</dbReference>
<protein>
    <submittedName>
        <fullName evidence="2">Uncharacterized protein</fullName>
    </submittedName>
</protein>